<comment type="caution">
    <text evidence="2">The sequence shown here is derived from an EMBL/GenBank/DDBJ whole genome shotgun (WGS) entry which is preliminary data.</text>
</comment>
<feature type="non-terminal residue" evidence="2">
    <location>
        <position position="198"/>
    </location>
</feature>
<reference evidence="2 3" key="1">
    <citation type="submission" date="2024-05" db="EMBL/GenBank/DDBJ databases">
        <authorList>
            <person name="Wallberg A."/>
        </authorList>
    </citation>
    <scope>NUCLEOTIDE SEQUENCE [LARGE SCALE GENOMIC DNA]</scope>
</reference>
<keyword evidence="1" id="KW-0812">Transmembrane</keyword>
<dbReference type="AlphaFoldDB" id="A0AAV2SSU5"/>
<protein>
    <submittedName>
        <fullName evidence="2">Uncharacterized protein</fullName>
    </submittedName>
</protein>
<feature type="transmembrane region" description="Helical" evidence="1">
    <location>
        <begin position="172"/>
        <end position="197"/>
    </location>
</feature>
<sequence length="198" mass="22609">SPTWIVEKGLSAIIPLEPSRQDVNPLMKRTHVVTLWSDDDFTPCYVIDGHQTCLTLKEDINPFRRTLEQSPLRTRKMDLYLELVTVYINIYKKVEGEREDITSFPKQGVKFIELTSENTNFSVSLNILQQHMPATHDSVVYGDRENLDSGRDAFFDKTPCNKDIRPNMDNGMLIGIFIGLTICVLVMAVLVSGYIILR</sequence>
<keyword evidence="1" id="KW-1133">Transmembrane helix</keyword>
<evidence type="ECO:0000313" key="2">
    <source>
        <dbReference type="EMBL" id="CAL4246825.1"/>
    </source>
</evidence>
<accession>A0AAV2SSU5</accession>
<gene>
    <name evidence="2" type="ORF">MNOR_LOCUS41270</name>
</gene>
<dbReference type="Proteomes" id="UP001497623">
    <property type="component" value="Unassembled WGS sequence"/>
</dbReference>
<name>A0AAV2SSU5_MEGNR</name>
<evidence type="ECO:0000256" key="1">
    <source>
        <dbReference type="SAM" id="Phobius"/>
    </source>
</evidence>
<keyword evidence="3" id="KW-1185">Reference proteome</keyword>
<organism evidence="2 3">
    <name type="scientific">Meganyctiphanes norvegica</name>
    <name type="common">Northern krill</name>
    <name type="synonym">Thysanopoda norvegica</name>
    <dbReference type="NCBI Taxonomy" id="48144"/>
    <lineage>
        <taxon>Eukaryota</taxon>
        <taxon>Metazoa</taxon>
        <taxon>Ecdysozoa</taxon>
        <taxon>Arthropoda</taxon>
        <taxon>Crustacea</taxon>
        <taxon>Multicrustacea</taxon>
        <taxon>Malacostraca</taxon>
        <taxon>Eumalacostraca</taxon>
        <taxon>Eucarida</taxon>
        <taxon>Euphausiacea</taxon>
        <taxon>Euphausiidae</taxon>
        <taxon>Meganyctiphanes</taxon>
    </lineage>
</organism>
<feature type="non-terminal residue" evidence="2">
    <location>
        <position position="1"/>
    </location>
</feature>
<dbReference type="EMBL" id="CAXKWB010146607">
    <property type="protein sequence ID" value="CAL4246825.1"/>
    <property type="molecule type" value="Genomic_DNA"/>
</dbReference>
<proteinExistence type="predicted"/>
<evidence type="ECO:0000313" key="3">
    <source>
        <dbReference type="Proteomes" id="UP001497623"/>
    </source>
</evidence>
<keyword evidence="1" id="KW-0472">Membrane</keyword>